<feature type="region of interest" description="Disordered" evidence="3">
    <location>
        <begin position="44"/>
        <end position="161"/>
    </location>
</feature>
<accession>A0A835MHS7</accession>
<dbReference type="PROSITE" id="PS50002">
    <property type="entry name" value="SH3"/>
    <property type="match status" value="1"/>
</dbReference>
<dbReference type="AlphaFoldDB" id="A0A835MHS7"/>
<feature type="region of interest" description="Disordered" evidence="3">
    <location>
        <begin position="1"/>
        <end position="30"/>
    </location>
</feature>
<feature type="compositionally biased region" description="Polar residues" evidence="3">
    <location>
        <begin position="88"/>
        <end position="99"/>
    </location>
</feature>
<comment type="caution">
    <text evidence="5">The sequence shown here is derived from an EMBL/GenBank/DDBJ whole genome shotgun (WGS) entry which is preliminary data.</text>
</comment>
<protein>
    <recommendedName>
        <fullName evidence="4">SH3 domain-containing protein</fullName>
    </recommendedName>
</protein>
<gene>
    <name evidence="5" type="ORF">IFM89_008159</name>
</gene>
<dbReference type="SUPFAM" id="SSF50044">
    <property type="entry name" value="SH3-domain"/>
    <property type="match status" value="1"/>
</dbReference>
<feature type="compositionally biased region" description="Polar residues" evidence="3">
    <location>
        <begin position="133"/>
        <end position="150"/>
    </location>
</feature>
<evidence type="ECO:0000313" key="5">
    <source>
        <dbReference type="EMBL" id="KAF9624221.1"/>
    </source>
</evidence>
<sequence length="266" mass="28557">MSSVVKMLRGEMRLEKPPNPFGFYDDSPESNVVRPLPKFSPAIIEGSLGRAEDSTRITSVHSGSSSTSRPPSKIIPNDLKRESIKIDSGNSHPGQNASLQKDDARSSGTSSPESTGSVETSISSHFGGKSYPSLHSSKPSNYGAPQSSERSGAAASRFSNPVGASSTFEGVGLRIREEPPSYEASVMQRFESFENPMAGSGARSFGSRDDEEPPLSENPQCAKALYDFTAGGDDEVNLAAGEEVEIDYEVDGWFYVIPLTSLLQFF</sequence>
<organism evidence="5 6">
    <name type="scientific">Coptis chinensis</name>
    <dbReference type="NCBI Taxonomy" id="261450"/>
    <lineage>
        <taxon>Eukaryota</taxon>
        <taxon>Viridiplantae</taxon>
        <taxon>Streptophyta</taxon>
        <taxon>Embryophyta</taxon>
        <taxon>Tracheophyta</taxon>
        <taxon>Spermatophyta</taxon>
        <taxon>Magnoliopsida</taxon>
        <taxon>Ranunculales</taxon>
        <taxon>Ranunculaceae</taxon>
        <taxon>Coptidoideae</taxon>
        <taxon>Coptis</taxon>
    </lineage>
</organism>
<dbReference type="InterPro" id="IPR053296">
    <property type="entry name" value="TSET_member_tstB"/>
</dbReference>
<dbReference type="OrthoDB" id="1678433at2759"/>
<feature type="compositionally biased region" description="Low complexity" evidence="3">
    <location>
        <begin position="56"/>
        <end position="76"/>
    </location>
</feature>
<evidence type="ECO:0000259" key="4">
    <source>
        <dbReference type="PROSITE" id="PS50002"/>
    </source>
</evidence>
<keyword evidence="1 2" id="KW-0728">SH3 domain</keyword>
<dbReference type="InterPro" id="IPR001452">
    <property type="entry name" value="SH3_domain"/>
</dbReference>
<evidence type="ECO:0000313" key="6">
    <source>
        <dbReference type="Proteomes" id="UP000631114"/>
    </source>
</evidence>
<dbReference type="PANTHER" id="PTHR48151:SF3">
    <property type="entry name" value="SH3 DOMAIN-CONTAINING PROTEIN"/>
    <property type="match status" value="1"/>
</dbReference>
<evidence type="ECO:0000256" key="3">
    <source>
        <dbReference type="SAM" id="MobiDB-lite"/>
    </source>
</evidence>
<dbReference type="InterPro" id="IPR036028">
    <property type="entry name" value="SH3-like_dom_sf"/>
</dbReference>
<dbReference type="Proteomes" id="UP000631114">
    <property type="component" value="Unassembled WGS sequence"/>
</dbReference>
<dbReference type="CDD" id="cd00174">
    <property type="entry name" value="SH3"/>
    <property type="match status" value="1"/>
</dbReference>
<proteinExistence type="predicted"/>
<reference evidence="5 6" key="1">
    <citation type="submission" date="2020-10" db="EMBL/GenBank/DDBJ databases">
        <title>The Coptis chinensis genome and diversification of protoberbering-type alkaloids.</title>
        <authorList>
            <person name="Wang B."/>
            <person name="Shu S."/>
            <person name="Song C."/>
            <person name="Liu Y."/>
        </authorList>
    </citation>
    <scope>NUCLEOTIDE SEQUENCE [LARGE SCALE GENOMIC DNA]</scope>
    <source>
        <strain evidence="5">HL-2020</strain>
        <tissue evidence="5">Leaf</tissue>
    </source>
</reference>
<dbReference type="PANTHER" id="PTHR48151">
    <property type="entry name" value="SH3 DOMAIN-CONTAINING PROTEIN"/>
    <property type="match status" value="1"/>
</dbReference>
<dbReference type="Gene3D" id="2.30.30.40">
    <property type="entry name" value="SH3 Domains"/>
    <property type="match status" value="1"/>
</dbReference>
<evidence type="ECO:0000256" key="2">
    <source>
        <dbReference type="PROSITE-ProRule" id="PRU00192"/>
    </source>
</evidence>
<evidence type="ECO:0000256" key="1">
    <source>
        <dbReference type="ARBA" id="ARBA00022443"/>
    </source>
</evidence>
<dbReference type="EMBL" id="JADFTS010000001">
    <property type="protein sequence ID" value="KAF9624221.1"/>
    <property type="molecule type" value="Genomic_DNA"/>
</dbReference>
<feature type="compositionally biased region" description="Low complexity" evidence="3">
    <location>
        <begin position="106"/>
        <end position="121"/>
    </location>
</feature>
<feature type="domain" description="SH3" evidence="4">
    <location>
        <begin position="217"/>
        <end position="266"/>
    </location>
</feature>
<keyword evidence="6" id="KW-1185">Reference proteome</keyword>
<name>A0A835MHS7_9MAGN</name>
<feature type="region of interest" description="Disordered" evidence="3">
    <location>
        <begin position="197"/>
        <end position="218"/>
    </location>
</feature>